<sequence>MIKDITAGNMLSKTDELMVTMSRRINDPLLNGDADHGSAVVTNNEPCELGSHGKKPDDCCEYHNDEHRPDYLNEIPTAHTQAFNEICADGTLQGECKYQKTCQQGLEKESSQTDNAEERKWWRGDVKGMVDE</sequence>
<dbReference type="EMBL" id="JASAOG010000022">
    <property type="protein sequence ID" value="KAK0063249.1"/>
    <property type="molecule type" value="Genomic_DNA"/>
</dbReference>
<evidence type="ECO:0000256" key="1">
    <source>
        <dbReference type="SAM" id="MobiDB-lite"/>
    </source>
</evidence>
<keyword evidence="3" id="KW-1185">Reference proteome</keyword>
<organism evidence="2 3">
    <name type="scientific">Biomphalaria pfeifferi</name>
    <name type="common">Bloodfluke planorb</name>
    <name type="synonym">Freshwater snail</name>
    <dbReference type="NCBI Taxonomy" id="112525"/>
    <lineage>
        <taxon>Eukaryota</taxon>
        <taxon>Metazoa</taxon>
        <taxon>Spiralia</taxon>
        <taxon>Lophotrochozoa</taxon>
        <taxon>Mollusca</taxon>
        <taxon>Gastropoda</taxon>
        <taxon>Heterobranchia</taxon>
        <taxon>Euthyneura</taxon>
        <taxon>Panpulmonata</taxon>
        <taxon>Hygrophila</taxon>
        <taxon>Lymnaeoidea</taxon>
        <taxon>Planorbidae</taxon>
        <taxon>Biomphalaria</taxon>
    </lineage>
</organism>
<evidence type="ECO:0000313" key="3">
    <source>
        <dbReference type="Proteomes" id="UP001233172"/>
    </source>
</evidence>
<dbReference type="Proteomes" id="UP001233172">
    <property type="component" value="Unassembled WGS sequence"/>
</dbReference>
<feature type="compositionally biased region" description="Basic and acidic residues" evidence="1">
    <location>
        <begin position="106"/>
        <end position="132"/>
    </location>
</feature>
<dbReference type="AlphaFoldDB" id="A0AAD8C0M3"/>
<protein>
    <submittedName>
        <fullName evidence="2">Uncharacterized protein</fullName>
    </submittedName>
</protein>
<evidence type="ECO:0000313" key="2">
    <source>
        <dbReference type="EMBL" id="KAK0063249.1"/>
    </source>
</evidence>
<proteinExistence type="predicted"/>
<comment type="caution">
    <text evidence="2">The sequence shown here is derived from an EMBL/GenBank/DDBJ whole genome shotgun (WGS) entry which is preliminary data.</text>
</comment>
<accession>A0AAD8C0M3</accession>
<reference evidence="2" key="2">
    <citation type="submission" date="2023-04" db="EMBL/GenBank/DDBJ databases">
        <authorList>
            <person name="Bu L."/>
            <person name="Lu L."/>
            <person name="Laidemitt M.R."/>
            <person name="Zhang S.M."/>
            <person name="Mutuku M."/>
            <person name="Mkoji G."/>
            <person name="Steinauer M."/>
            <person name="Loker E.S."/>
        </authorList>
    </citation>
    <scope>NUCLEOTIDE SEQUENCE</scope>
    <source>
        <strain evidence="2">KasaAsao</strain>
        <tissue evidence="2">Whole Snail</tissue>
    </source>
</reference>
<feature type="region of interest" description="Disordered" evidence="1">
    <location>
        <begin position="103"/>
        <end position="132"/>
    </location>
</feature>
<reference evidence="2" key="1">
    <citation type="journal article" date="2023" name="PLoS Negl. Trop. Dis.">
        <title>A genome sequence for Biomphalaria pfeifferi, the major vector snail for the human-infecting parasite Schistosoma mansoni.</title>
        <authorList>
            <person name="Bu L."/>
            <person name="Lu L."/>
            <person name="Laidemitt M.R."/>
            <person name="Zhang S.M."/>
            <person name="Mutuku M."/>
            <person name="Mkoji G."/>
            <person name="Steinauer M."/>
            <person name="Loker E.S."/>
        </authorList>
    </citation>
    <scope>NUCLEOTIDE SEQUENCE</scope>
    <source>
        <strain evidence="2">KasaAsao</strain>
    </source>
</reference>
<gene>
    <name evidence="2" type="ORF">Bpfe_007445</name>
</gene>
<name>A0AAD8C0M3_BIOPF</name>